<dbReference type="PANTHER" id="PTHR46825">
    <property type="entry name" value="D-ALANYL-D-ALANINE-CARBOXYPEPTIDASE/ENDOPEPTIDASE AMPH"/>
    <property type="match status" value="1"/>
</dbReference>
<dbReference type="GO" id="GO:0016787">
    <property type="term" value="F:hydrolase activity"/>
    <property type="evidence" value="ECO:0007669"/>
    <property type="project" value="UniProtKB-KW"/>
</dbReference>
<dbReference type="Pfam" id="PF00144">
    <property type="entry name" value="Beta-lactamase"/>
    <property type="match status" value="1"/>
</dbReference>
<feature type="signal peptide" evidence="1">
    <location>
        <begin position="1"/>
        <end position="33"/>
    </location>
</feature>
<dbReference type="EC" id="3.-.-.-" evidence="3"/>
<feature type="domain" description="Beta-lactamase-related" evidence="2">
    <location>
        <begin position="69"/>
        <end position="362"/>
    </location>
</feature>
<dbReference type="InterPro" id="IPR050491">
    <property type="entry name" value="AmpC-like"/>
</dbReference>
<dbReference type="SUPFAM" id="SSF56601">
    <property type="entry name" value="beta-lactamase/transpeptidase-like"/>
    <property type="match status" value="1"/>
</dbReference>
<evidence type="ECO:0000313" key="4">
    <source>
        <dbReference type="Proteomes" id="UP001596222"/>
    </source>
</evidence>
<organism evidence="3 4">
    <name type="scientific">Streptomyces aureoversilis</name>
    <dbReference type="NCBI Taxonomy" id="67277"/>
    <lineage>
        <taxon>Bacteria</taxon>
        <taxon>Bacillati</taxon>
        <taxon>Actinomycetota</taxon>
        <taxon>Actinomycetes</taxon>
        <taxon>Kitasatosporales</taxon>
        <taxon>Streptomycetaceae</taxon>
        <taxon>Streptomyces</taxon>
    </lineage>
</organism>
<gene>
    <name evidence="3" type="ORF">ACFPP6_14340</name>
</gene>
<dbReference type="InterPro" id="IPR012338">
    <property type="entry name" value="Beta-lactam/transpept-like"/>
</dbReference>
<comment type="caution">
    <text evidence="3">The sequence shown here is derived from an EMBL/GenBank/DDBJ whole genome shotgun (WGS) entry which is preliminary data.</text>
</comment>
<dbReference type="EMBL" id="JBHSKJ010000007">
    <property type="protein sequence ID" value="MFC5145840.1"/>
    <property type="molecule type" value="Genomic_DNA"/>
</dbReference>
<dbReference type="PANTHER" id="PTHR46825:SF7">
    <property type="entry name" value="D-ALANYL-D-ALANINE CARBOXYPEPTIDASE"/>
    <property type="match status" value="1"/>
</dbReference>
<accession>A0ABV9ZWQ2</accession>
<sequence length="407" mass="42920">MTLRLRSGARRGVAAVVAALAIGLALPPGTAVAADSAPAGAAPAAPAPSAVAPAGLDAKALQAALDKLTAAGAPAALAEVRVGDQRWSGASGVRDVRTKQSARPGDRYRVASVTKSMVATVVMQLADEGRLKLDDPVSKHLPGVLPYKEPITLRQLLNHTSGIPDYLDDLYPTGSLEEHQKNRFRYFAPQSVIRNAVKKPLADPASPDLPYSNTNYALLGLVVEKVTGKSLGTELTRRVFRPAGMRDTSYPTVNPFLSGPHVHGYIKPESGPLFDATDYTPSVWGAAAAVVSTSTDLNRFFRALSDGTLLSPAGLAEMRKQDGKYPYYTQGLMPGGDLCPAKPGELLWGNRGNGFGYRSMTFSSPDGRRQVSFGWTVSVPGVSGPPAVEKAWQEFLLAALGATCGRG</sequence>
<evidence type="ECO:0000313" key="3">
    <source>
        <dbReference type="EMBL" id="MFC5145840.1"/>
    </source>
</evidence>
<feature type="chain" id="PRO_5045653186" evidence="1">
    <location>
        <begin position="34"/>
        <end position="407"/>
    </location>
</feature>
<proteinExistence type="predicted"/>
<dbReference type="RefSeq" id="WP_382041284.1">
    <property type="nucleotide sequence ID" value="NZ_JBHSKJ010000007.1"/>
</dbReference>
<reference evidence="4" key="1">
    <citation type="journal article" date="2019" name="Int. J. Syst. Evol. Microbiol.">
        <title>The Global Catalogue of Microorganisms (GCM) 10K type strain sequencing project: providing services to taxonomists for standard genome sequencing and annotation.</title>
        <authorList>
            <consortium name="The Broad Institute Genomics Platform"/>
            <consortium name="The Broad Institute Genome Sequencing Center for Infectious Disease"/>
            <person name="Wu L."/>
            <person name="Ma J."/>
        </authorList>
    </citation>
    <scope>NUCLEOTIDE SEQUENCE [LARGE SCALE GENOMIC DNA]</scope>
    <source>
        <strain evidence="4">CGMCC 4.1641</strain>
    </source>
</reference>
<dbReference type="Proteomes" id="UP001596222">
    <property type="component" value="Unassembled WGS sequence"/>
</dbReference>
<name>A0ABV9ZWQ2_9ACTN</name>
<protein>
    <submittedName>
        <fullName evidence="3">Serine hydrolase domain-containing protein</fullName>
        <ecNumber evidence="3">3.-.-.-</ecNumber>
    </submittedName>
</protein>
<dbReference type="Gene3D" id="3.40.710.10">
    <property type="entry name" value="DD-peptidase/beta-lactamase superfamily"/>
    <property type="match status" value="1"/>
</dbReference>
<keyword evidence="1" id="KW-0732">Signal</keyword>
<keyword evidence="3" id="KW-0378">Hydrolase</keyword>
<keyword evidence="4" id="KW-1185">Reference proteome</keyword>
<evidence type="ECO:0000256" key="1">
    <source>
        <dbReference type="SAM" id="SignalP"/>
    </source>
</evidence>
<evidence type="ECO:0000259" key="2">
    <source>
        <dbReference type="Pfam" id="PF00144"/>
    </source>
</evidence>
<dbReference type="InterPro" id="IPR001466">
    <property type="entry name" value="Beta-lactam-related"/>
</dbReference>